<feature type="region of interest" description="Disordered" evidence="10">
    <location>
        <begin position="565"/>
        <end position="594"/>
    </location>
</feature>
<dbReference type="InterPro" id="IPR011042">
    <property type="entry name" value="6-blade_b-propeller_TolB-like"/>
</dbReference>
<evidence type="ECO:0000256" key="1">
    <source>
        <dbReference type="ARBA" id="ARBA00004496"/>
    </source>
</evidence>
<keyword evidence="6 7" id="KW-0720">Serine protease</keyword>
<evidence type="ECO:0000313" key="14">
    <source>
        <dbReference type="EMBL" id="QWG05207.1"/>
    </source>
</evidence>
<feature type="signal peptide" evidence="11">
    <location>
        <begin position="1"/>
        <end position="19"/>
    </location>
</feature>
<feature type="site" description="Transition state stabilizer; via amide nitrogen" evidence="9">
    <location>
        <position position="990"/>
    </location>
</feature>
<evidence type="ECO:0000259" key="12">
    <source>
        <dbReference type="Pfam" id="PF03572"/>
    </source>
</evidence>
<dbReference type="SUPFAM" id="SSF82171">
    <property type="entry name" value="DPP6 N-terminal domain-like"/>
    <property type="match status" value="2"/>
</dbReference>
<comment type="similarity">
    <text evidence="2 7">Belongs to the peptidase S41B family.</text>
</comment>
<dbReference type="Gene3D" id="2.120.10.30">
    <property type="entry name" value="TolB, C-terminal domain"/>
    <property type="match status" value="1"/>
</dbReference>
<dbReference type="GO" id="GO:0008236">
    <property type="term" value="F:serine-type peptidase activity"/>
    <property type="evidence" value="ECO:0007669"/>
    <property type="project" value="UniProtKB-UniRule"/>
</dbReference>
<dbReference type="Gene3D" id="2.30.42.10">
    <property type="match status" value="1"/>
</dbReference>
<dbReference type="RefSeq" id="WP_169662122.1">
    <property type="nucleotide sequence ID" value="NZ_CP076133.1"/>
</dbReference>
<keyword evidence="11" id="KW-0732">Signal</keyword>
<keyword evidence="15" id="KW-1185">Reference proteome</keyword>
<feature type="chain" id="PRO_5043410198" description="Tricorn protease homolog" evidence="11">
    <location>
        <begin position="20"/>
        <end position="1081"/>
    </location>
</feature>
<dbReference type="Pfam" id="PF03572">
    <property type="entry name" value="Peptidase_S41"/>
    <property type="match status" value="1"/>
</dbReference>
<evidence type="ECO:0000256" key="9">
    <source>
        <dbReference type="PIRSR" id="PIRSR036421-3"/>
    </source>
</evidence>
<comment type="function">
    <text evidence="7">Degrades oligopeptides.</text>
</comment>
<name>A0AAX1ND97_9BACT</name>
<dbReference type="InterPro" id="IPR028204">
    <property type="entry name" value="Tricorn_C1"/>
</dbReference>
<feature type="active site" description="Nucleophile" evidence="8">
    <location>
        <position position="989"/>
    </location>
</feature>
<dbReference type="SUPFAM" id="SSF50156">
    <property type="entry name" value="PDZ domain-like"/>
    <property type="match status" value="1"/>
</dbReference>
<dbReference type="Pfam" id="PF26549">
    <property type="entry name" value="Tricorn_N"/>
    <property type="match status" value="1"/>
</dbReference>
<dbReference type="Pfam" id="PF26550">
    <property type="entry name" value="Tricorn_2nd"/>
    <property type="match status" value="1"/>
</dbReference>
<feature type="domain" description="Tricorn protease C1" evidence="13">
    <location>
        <begin position="711"/>
        <end position="768"/>
    </location>
</feature>
<evidence type="ECO:0000256" key="7">
    <source>
        <dbReference type="PIRNR" id="PIRNR036421"/>
    </source>
</evidence>
<gene>
    <name evidence="14" type="ORF">KMW28_22550</name>
</gene>
<dbReference type="InterPro" id="IPR036034">
    <property type="entry name" value="PDZ_sf"/>
</dbReference>
<evidence type="ECO:0000256" key="11">
    <source>
        <dbReference type="SAM" id="SignalP"/>
    </source>
</evidence>
<keyword evidence="3 7" id="KW-0963">Cytoplasm</keyword>
<comment type="subcellular location">
    <subcellularLocation>
        <location evidence="1 7">Cytoplasm</location>
    </subcellularLocation>
</comment>
<accession>A0AAX1ND97</accession>
<dbReference type="EMBL" id="CP076133">
    <property type="protein sequence ID" value="QWG05207.1"/>
    <property type="molecule type" value="Genomic_DNA"/>
</dbReference>
<evidence type="ECO:0000256" key="6">
    <source>
        <dbReference type="ARBA" id="ARBA00022825"/>
    </source>
</evidence>
<dbReference type="Pfam" id="PF14684">
    <property type="entry name" value="Tricorn_C1"/>
    <property type="match status" value="1"/>
</dbReference>
<reference evidence="14 15" key="1">
    <citation type="submission" date="2021-05" db="EMBL/GenBank/DDBJ databases">
        <title>Comparative genomic studies on the polysaccharide-degrading batcterial strains of the Flammeovirga genus.</title>
        <authorList>
            <person name="Zewei F."/>
            <person name="Zheng Z."/>
            <person name="Yu L."/>
            <person name="Ruyue G."/>
            <person name="Yanhong M."/>
            <person name="Yuanyuan C."/>
            <person name="Jingyan G."/>
            <person name="Wenjun H."/>
        </authorList>
    </citation>
    <scope>NUCLEOTIDE SEQUENCE [LARGE SCALE GENOMIC DNA]</scope>
    <source>
        <strain evidence="14 15">NBRC:100898</strain>
    </source>
</reference>
<evidence type="ECO:0000256" key="5">
    <source>
        <dbReference type="ARBA" id="ARBA00022801"/>
    </source>
</evidence>
<dbReference type="InterPro" id="IPR029045">
    <property type="entry name" value="ClpP/crotonase-like_dom_sf"/>
</dbReference>
<organism evidence="14 15">
    <name type="scientific">Flammeovirga yaeyamensis</name>
    <dbReference type="NCBI Taxonomy" id="367791"/>
    <lineage>
        <taxon>Bacteria</taxon>
        <taxon>Pseudomonadati</taxon>
        <taxon>Bacteroidota</taxon>
        <taxon>Cytophagia</taxon>
        <taxon>Cytophagales</taxon>
        <taxon>Flammeovirgaceae</taxon>
        <taxon>Flammeovirga</taxon>
    </lineage>
</organism>
<dbReference type="KEGG" id="fya:KMW28_22550"/>
<feature type="active site" description="Charge relay system" evidence="8">
    <location>
        <position position="774"/>
    </location>
</feature>
<sequence>MKNFLSLIGVMLLSLTSFAQNPLWLRYPSISPDGTHIAFAYQGDVYVVPTSGGEAKAITTHVAYDFSPVWAPDSKHIAFASDRHGNFDLFLTTVDGGHPQRLTYNSTSEIPSSFTPDGKHVLYTAQILDDVKSAQFPYGRLGELYSVSVGGDRPEQVLTITAEHAQYNADMSKILYQDKKGYEDPWRKHHTSAVTRDLWVYDVNTKKHTQISDFKGEDRTPVFYSNDSKVAYTSEVDGTLNVWTMNADGSNKKQITQLKNHPVRFLSAASNDLFCFGYDGEIYTLKEGEQPKKVEISINSDHKVNNISFQKKSSGGYGISVSPNGKEVAFILRGDVFVTSTDYRTTVQITNTPEQERSVSFSPDGRSLVYAGERDGSWNIYQAKLGNEDELYFINATDIQEEIVTAEPAEEFQPKWSPKGDAIAYLEERTTLKVINLETKAKKVILPGTFNYSYSDGDQAFDWSPDGKYLAVQYSPNLWTSTDIGLAQADGEGEIINLSQSGYNSYNPRFVMDGKAIVFANDRYGYRSHGSWGAESDVFGIFLTKDAFDEFQLSKEEYELMKEAKEEKEKKEKEAKEEADKSKKKKKGKKDAADEKEEEEELKIDFDGIQDRLLRLTINSSFLSDFILTKDGDKLYYMSRFEGGYDLWKKDIRENETKLVLKLNGGGGNLQFDKDGKNIFFETGGTFAKIDVASDSRKNISYSAEYYLDHQAERAYMFEHVWRQVDKKFYDPKLHGVDWVFYKNEYAKYLPFINNNYDYSEMLSEMLGELNGSHTGCRFYPSSKDGDATATLGAFYDANYSGDGLKIIEIMEGSPLAQIETEIKAGMTITSIDGQKIVAGQDYFRFLNHKTGKPTRLELDDNGSKKLVVVKPISKGNESNLLYKRWVKQREKETEEASGGKIGYVHVRGMNSSSFRTVYSEALGKNYKKDALIVDTRFNGGGWLHDDLATFLSGKVYCTFAPRGQKFGTEPINKWSKPSAVLCSEGNYSDAHAFPYTYQTLKIGPLIGMPVPGTMTAVWWEQLQDGSLVFGIPQVGVQDLKGNYLENQQVEPEYKIAQDKDVVVEGEDQQLRKAVEVLMKK</sequence>
<proteinExistence type="inferred from homology"/>
<dbReference type="Gene3D" id="3.90.226.10">
    <property type="entry name" value="2-enoyl-CoA Hydratase, Chain A, domain 1"/>
    <property type="match status" value="1"/>
</dbReference>
<dbReference type="InterPro" id="IPR005151">
    <property type="entry name" value="Tail-specific_protease"/>
</dbReference>
<protein>
    <recommendedName>
        <fullName evidence="7">Tricorn protease homolog</fullName>
        <ecNumber evidence="7">3.4.21.-</ecNumber>
    </recommendedName>
</protein>
<dbReference type="PANTHER" id="PTHR43253">
    <property type="entry name" value="TRICORN PROTEASE HOMOLOG 2-RELATED"/>
    <property type="match status" value="1"/>
</dbReference>
<evidence type="ECO:0000256" key="10">
    <source>
        <dbReference type="SAM" id="MobiDB-lite"/>
    </source>
</evidence>
<evidence type="ECO:0000259" key="13">
    <source>
        <dbReference type="Pfam" id="PF14684"/>
    </source>
</evidence>
<dbReference type="GO" id="GO:0006508">
    <property type="term" value="P:proteolysis"/>
    <property type="evidence" value="ECO:0007669"/>
    <property type="project" value="UniProtKB-UniRule"/>
</dbReference>
<feature type="domain" description="Tail specific protease" evidence="12">
    <location>
        <begin position="901"/>
        <end position="1055"/>
    </location>
</feature>
<dbReference type="Gene3D" id="3.30.750.44">
    <property type="match status" value="1"/>
</dbReference>
<dbReference type="Gene3D" id="2.120.10.60">
    <property type="entry name" value="Tricorn protease N-terminal domain"/>
    <property type="match status" value="2"/>
</dbReference>
<dbReference type="PIRSF" id="PIRSF036421">
    <property type="entry name" value="Tricorn_protease"/>
    <property type="match status" value="1"/>
</dbReference>
<feature type="active site" description="Charge relay system" evidence="8">
    <location>
        <position position="1046"/>
    </location>
</feature>
<evidence type="ECO:0000256" key="4">
    <source>
        <dbReference type="ARBA" id="ARBA00022670"/>
    </source>
</evidence>
<dbReference type="SUPFAM" id="SSF52096">
    <property type="entry name" value="ClpP/crotonase"/>
    <property type="match status" value="1"/>
</dbReference>
<evidence type="ECO:0000256" key="8">
    <source>
        <dbReference type="PIRSR" id="PIRSR036421-1"/>
    </source>
</evidence>
<dbReference type="GO" id="GO:0005737">
    <property type="term" value="C:cytoplasm"/>
    <property type="evidence" value="ECO:0007669"/>
    <property type="project" value="UniProtKB-SubCell"/>
</dbReference>
<dbReference type="InterPro" id="IPR012393">
    <property type="entry name" value="Tricorn_protease"/>
</dbReference>
<dbReference type="EC" id="3.4.21.-" evidence="7"/>
<dbReference type="AlphaFoldDB" id="A0AAX1ND97"/>
<dbReference type="CDD" id="cd07562">
    <property type="entry name" value="Peptidase_S41_TRI"/>
    <property type="match status" value="1"/>
</dbReference>
<keyword evidence="4 7" id="KW-0645">Protease</keyword>
<dbReference type="PANTHER" id="PTHR43253:SF1">
    <property type="entry name" value="TRICORN PROTEASE HOMOLOG 2-RELATED"/>
    <property type="match status" value="1"/>
</dbReference>
<evidence type="ECO:0000256" key="2">
    <source>
        <dbReference type="ARBA" id="ARBA00008524"/>
    </source>
</evidence>
<evidence type="ECO:0000313" key="15">
    <source>
        <dbReference type="Proteomes" id="UP000678679"/>
    </source>
</evidence>
<keyword evidence="5 7" id="KW-0378">Hydrolase</keyword>
<feature type="compositionally biased region" description="Basic and acidic residues" evidence="10">
    <location>
        <begin position="565"/>
        <end position="581"/>
    </location>
</feature>
<dbReference type="Proteomes" id="UP000678679">
    <property type="component" value="Chromosome 2"/>
</dbReference>
<evidence type="ECO:0000256" key="3">
    <source>
        <dbReference type="ARBA" id="ARBA00022490"/>
    </source>
</evidence>